<evidence type="ECO:0000313" key="1">
    <source>
        <dbReference type="EMBL" id="CCX10187.1"/>
    </source>
</evidence>
<sequence>MHVHRRSRNTQFEINIIGDLVNAC</sequence>
<name>U4LFB5_PYROM</name>
<evidence type="ECO:0000313" key="2">
    <source>
        <dbReference type="Proteomes" id="UP000018144"/>
    </source>
</evidence>
<proteinExistence type="predicted"/>
<protein>
    <submittedName>
        <fullName evidence="1">Uncharacterized protein</fullName>
    </submittedName>
</protein>
<organism evidence="1 2">
    <name type="scientific">Pyronema omphalodes (strain CBS 100304)</name>
    <name type="common">Pyronema confluens</name>
    <dbReference type="NCBI Taxonomy" id="1076935"/>
    <lineage>
        <taxon>Eukaryota</taxon>
        <taxon>Fungi</taxon>
        <taxon>Dikarya</taxon>
        <taxon>Ascomycota</taxon>
        <taxon>Pezizomycotina</taxon>
        <taxon>Pezizomycetes</taxon>
        <taxon>Pezizales</taxon>
        <taxon>Pyronemataceae</taxon>
        <taxon>Pyronema</taxon>
    </lineage>
</organism>
<accession>U4LFB5</accession>
<gene>
    <name evidence="1" type="ORF">PCON_09780</name>
</gene>
<reference evidence="1 2" key="1">
    <citation type="journal article" date="2013" name="PLoS Genet.">
        <title>The genome and development-dependent transcriptomes of Pyronema confluens: a window into fungal evolution.</title>
        <authorList>
            <person name="Traeger S."/>
            <person name="Altegoer F."/>
            <person name="Freitag M."/>
            <person name="Gabaldon T."/>
            <person name="Kempken F."/>
            <person name="Kumar A."/>
            <person name="Marcet-Houben M."/>
            <person name="Poggeler S."/>
            <person name="Stajich J.E."/>
            <person name="Nowrousian M."/>
        </authorList>
    </citation>
    <scope>NUCLEOTIDE SEQUENCE [LARGE SCALE GENOMIC DNA]</scope>
    <source>
        <strain evidence="2">CBS 100304</strain>
        <tissue evidence="1">Vegetative mycelium</tissue>
    </source>
</reference>
<dbReference type="Proteomes" id="UP000018144">
    <property type="component" value="Unassembled WGS sequence"/>
</dbReference>
<dbReference type="EMBL" id="HF935519">
    <property type="protein sequence ID" value="CCX10187.1"/>
    <property type="molecule type" value="Genomic_DNA"/>
</dbReference>
<keyword evidence="2" id="KW-1185">Reference proteome</keyword>
<dbReference type="AlphaFoldDB" id="U4LFB5"/>